<organism evidence="2 3">
    <name type="scientific">Demequina muriae</name>
    <dbReference type="NCBI Taxonomy" id="3051664"/>
    <lineage>
        <taxon>Bacteria</taxon>
        <taxon>Bacillati</taxon>
        <taxon>Actinomycetota</taxon>
        <taxon>Actinomycetes</taxon>
        <taxon>Micrococcales</taxon>
        <taxon>Demequinaceae</taxon>
        <taxon>Demequina</taxon>
    </lineage>
</organism>
<reference evidence="2" key="1">
    <citation type="submission" date="2023-06" db="EMBL/GenBank/DDBJ databases">
        <title>Egi l300058.</title>
        <authorList>
            <person name="Gao L."/>
            <person name="Fang B.-Z."/>
            <person name="Li W.-J."/>
        </authorList>
    </citation>
    <scope>NUCLEOTIDE SEQUENCE</scope>
    <source>
        <strain evidence="2">EGI L300058</strain>
    </source>
</reference>
<feature type="transmembrane region" description="Helical" evidence="1">
    <location>
        <begin position="12"/>
        <end position="29"/>
    </location>
</feature>
<dbReference type="RefSeq" id="WP_301140817.1">
    <property type="nucleotide sequence ID" value="NZ_JAUHQA010000001.1"/>
</dbReference>
<protein>
    <submittedName>
        <fullName evidence="2">Uncharacterized protein</fullName>
    </submittedName>
</protein>
<accession>A0ABT8GDY9</accession>
<evidence type="ECO:0000256" key="1">
    <source>
        <dbReference type="SAM" id="Phobius"/>
    </source>
</evidence>
<evidence type="ECO:0000313" key="3">
    <source>
        <dbReference type="Proteomes" id="UP001172708"/>
    </source>
</evidence>
<comment type="caution">
    <text evidence="2">The sequence shown here is derived from an EMBL/GenBank/DDBJ whole genome shotgun (WGS) entry which is preliminary data.</text>
</comment>
<keyword evidence="3" id="KW-1185">Reference proteome</keyword>
<feature type="transmembrane region" description="Helical" evidence="1">
    <location>
        <begin position="125"/>
        <end position="147"/>
    </location>
</feature>
<feature type="transmembrane region" description="Helical" evidence="1">
    <location>
        <begin position="90"/>
        <end position="113"/>
    </location>
</feature>
<name>A0ABT8GDY9_9MICO</name>
<keyword evidence="1" id="KW-1133">Transmembrane helix</keyword>
<sequence length="162" mass="17519">MRSSSLVRRVTIAIVLGVIGLTMLIYALERTSLINFAATHDGTEAVIPTRVYVTMFVGLAVVNLCAFWALDHWGAYLRTHPEVKQLPVWFLVLLIVLPGGALVTSVATHAGYIRSLDAVPVDPNAGFVAFQVIMAALVIIALVLLGARWAPGYKPREAPAQN</sequence>
<dbReference type="Proteomes" id="UP001172708">
    <property type="component" value="Unassembled WGS sequence"/>
</dbReference>
<evidence type="ECO:0000313" key="2">
    <source>
        <dbReference type="EMBL" id="MDN4479643.1"/>
    </source>
</evidence>
<feature type="transmembrane region" description="Helical" evidence="1">
    <location>
        <begin position="49"/>
        <end position="70"/>
    </location>
</feature>
<dbReference type="EMBL" id="JAUHQA010000001">
    <property type="protein sequence ID" value="MDN4479643.1"/>
    <property type="molecule type" value="Genomic_DNA"/>
</dbReference>
<gene>
    <name evidence="2" type="ORF">QQX02_01720</name>
</gene>
<proteinExistence type="predicted"/>
<keyword evidence="1" id="KW-0812">Transmembrane</keyword>
<keyword evidence="1" id="KW-0472">Membrane</keyword>